<dbReference type="InterPro" id="IPR033728">
    <property type="entry name" value="ThrRS_core"/>
</dbReference>
<feature type="domain" description="Aminoacyl-transfer RNA synthetases class-II family profile" evidence="13">
    <location>
        <begin position="194"/>
        <end position="491"/>
    </location>
</feature>
<dbReference type="InterPro" id="IPR036621">
    <property type="entry name" value="Anticodon-bd_dom_sf"/>
</dbReference>
<dbReference type="GO" id="GO:0046872">
    <property type="term" value="F:metal ion binding"/>
    <property type="evidence" value="ECO:0007669"/>
    <property type="project" value="UniProtKB-KW"/>
</dbReference>
<dbReference type="GO" id="GO:0000049">
    <property type="term" value="F:tRNA binding"/>
    <property type="evidence" value="ECO:0007669"/>
    <property type="project" value="UniProtKB-KW"/>
</dbReference>
<keyword evidence="3 12" id="KW-0436">Ligase</keyword>
<dbReference type="FunFam" id="3.30.930.10:FF:000002">
    <property type="entry name" value="Threonine--tRNA ligase"/>
    <property type="match status" value="1"/>
</dbReference>
<keyword evidence="2 12" id="KW-0820">tRNA-binding</keyword>
<dbReference type="InterPro" id="IPR012947">
    <property type="entry name" value="tRNA_SAD"/>
</dbReference>
<dbReference type="FunFam" id="3.40.50.800:FF:000001">
    <property type="entry name" value="Threonine--tRNA ligase"/>
    <property type="match status" value="1"/>
</dbReference>
<keyword evidence="12" id="KW-0963">Cytoplasm</keyword>
<evidence type="ECO:0000256" key="3">
    <source>
        <dbReference type="ARBA" id="ARBA00022598"/>
    </source>
</evidence>
<dbReference type="SUPFAM" id="SSF55186">
    <property type="entry name" value="ThrRS/AlaRS common domain"/>
    <property type="match status" value="1"/>
</dbReference>
<dbReference type="SUPFAM" id="SSF55681">
    <property type="entry name" value="Class II aaRS and biotin synthetases"/>
    <property type="match status" value="1"/>
</dbReference>
<dbReference type="SMART" id="SM00863">
    <property type="entry name" value="tRNA_SAD"/>
    <property type="match status" value="1"/>
</dbReference>
<dbReference type="EC" id="6.1.1.3" evidence="12"/>
<dbReference type="HAMAP" id="MF_00184">
    <property type="entry name" value="Thr_tRNA_synth"/>
    <property type="match status" value="1"/>
</dbReference>
<evidence type="ECO:0000256" key="1">
    <source>
        <dbReference type="ARBA" id="ARBA00008226"/>
    </source>
</evidence>
<accession>A0A1G2LJD7</accession>
<comment type="similarity">
    <text evidence="1 12">Belongs to the class-II aminoacyl-tRNA synthetase family.</text>
</comment>
<dbReference type="InterPro" id="IPR002314">
    <property type="entry name" value="aa-tRNA-synt_IIb"/>
</dbReference>
<dbReference type="GO" id="GO:0004829">
    <property type="term" value="F:threonine-tRNA ligase activity"/>
    <property type="evidence" value="ECO:0007669"/>
    <property type="project" value="UniProtKB-UniRule"/>
</dbReference>
<sequence>MPDQQDFLNSLRHSLAHLLAAAVMELWPKTKRAIGPATENGFYFDFEFAQPIGDADLPKIEAKMREILPTWGVFTKHLLTLTDAKKEFRGNPYKLELIREFSKNGPPFRRGSPAGGEKLSFYKSGDYWDLCRGGHVSDAKEISPEAFRLTRIAGAYWRGDEKNIQLTRIYGVAFPTKHELDKYFKMREEAERRDHRKLGKELKLFHISDEVGPGLPLFYPKGAMLRRTVENYIANLQESRGYLPIWIPHITKGELYKISGHLDKYDAMYPPMKLKGEADYYLKPMNCPHFMVLYKSEPHSYHDLPVRYTATTTNYRYEKSGELSGLTRVRSLTQDDCHVFAAPSQIADEINLMLDMIAEVYDKFGFKNFWVRISIRGPNKKKDYIGDPAVWDSAEETLQKLIKDRGWRQETGVGEAAFYGPKLDFIFTDVIGREWQLSTVQLDMNLPQRFTLEYIDADGQKQTPVVIHRAILGSTERFLGIITEHYAGAFPFWLAPVQIAILPINDKHRDYIETIAKTLRAKHIRFEIDERNESVGKKIRDAELQKIPYLLVIGDREAATKTVAVRERGKGDLGPKSLDAFMGQII</sequence>
<keyword evidence="8 12" id="KW-0694">RNA-binding</keyword>
<dbReference type="InterPro" id="IPR045864">
    <property type="entry name" value="aa-tRNA-synth_II/BPL/LPL"/>
</dbReference>
<keyword evidence="10 12" id="KW-0030">Aminoacyl-tRNA synthetase</keyword>
<reference evidence="14 15" key="1">
    <citation type="journal article" date="2016" name="Nat. Commun.">
        <title>Thousands of microbial genomes shed light on interconnected biogeochemical processes in an aquifer system.</title>
        <authorList>
            <person name="Anantharaman K."/>
            <person name="Brown C.T."/>
            <person name="Hug L.A."/>
            <person name="Sharon I."/>
            <person name="Castelle C.J."/>
            <person name="Probst A.J."/>
            <person name="Thomas B.C."/>
            <person name="Singh A."/>
            <person name="Wilkins M.J."/>
            <person name="Karaoz U."/>
            <person name="Brodie E.L."/>
            <person name="Williams K.H."/>
            <person name="Hubbard S.S."/>
            <person name="Banfield J.F."/>
        </authorList>
    </citation>
    <scope>NUCLEOTIDE SEQUENCE [LARGE SCALE GENOMIC DNA]</scope>
</reference>
<evidence type="ECO:0000313" key="14">
    <source>
        <dbReference type="EMBL" id="OHA10921.1"/>
    </source>
</evidence>
<feature type="binding site" evidence="12">
    <location>
        <position position="338"/>
    </location>
    <ligand>
        <name>Zn(2+)</name>
        <dbReference type="ChEBI" id="CHEBI:29105"/>
        <note>catalytic</note>
    </ligand>
</feature>
<dbReference type="Proteomes" id="UP000179052">
    <property type="component" value="Unassembled WGS sequence"/>
</dbReference>
<dbReference type="GO" id="GO:0005524">
    <property type="term" value="F:ATP binding"/>
    <property type="evidence" value="ECO:0007669"/>
    <property type="project" value="UniProtKB-UniRule"/>
</dbReference>
<comment type="subunit">
    <text evidence="12">Homodimer.</text>
</comment>
<dbReference type="PANTHER" id="PTHR11451:SF44">
    <property type="entry name" value="THREONINE--TRNA LIGASE, CHLOROPLASTIC_MITOCHONDRIAL 2"/>
    <property type="match status" value="1"/>
</dbReference>
<dbReference type="Gene3D" id="3.30.54.20">
    <property type="match status" value="1"/>
</dbReference>
<evidence type="ECO:0000256" key="2">
    <source>
        <dbReference type="ARBA" id="ARBA00022555"/>
    </source>
</evidence>
<comment type="catalytic activity">
    <reaction evidence="11 12">
        <text>tRNA(Thr) + L-threonine + ATP = L-threonyl-tRNA(Thr) + AMP + diphosphate + H(+)</text>
        <dbReference type="Rhea" id="RHEA:24624"/>
        <dbReference type="Rhea" id="RHEA-COMP:9670"/>
        <dbReference type="Rhea" id="RHEA-COMP:9704"/>
        <dbReference type="ChEBI" id="CHEBI:15378"/>
        <dbReference type="ChEBI" id="CHEBI:30616"/>
        <dbReference type="ChEBI" id="CHEBI:33019"/>
        <dbReference type="ChEBI" id="CHEBI:57926"/>
        <dbReference type="ChEBI" id="CHEBI:78442"/>
        <dbReference type="ChEBI" id="CHEBI:78534"/>
        <dbReference type="ChEBI" id="CHEBI:456215"/>
        <dbReference type="EC" id="6.1.1.3"/>
    </reaction>
</comment>
<evidence type="ECO:0000259" key="13">
    <source>
        <dbReference type="PROSITE" id="PS50862"/>
    </source>
</evidence>
<dbReference type="STRING" id="1802283.A3H71_03150"/>
<dbReference type="Gene3D" id="3.30.980.10">
    <property type="entry name" value="Threonyl-trna Synthetase, Chain A, domain 2"/>
    <property type="match status" value="1"/>
</dbReference>
<comment type="caution">
    <text evidence="14">The sequence shown here is derived from an EMBL/GenBank/DDBJ whole genome shotgun (WGS) entry which is preliminary data.</text>
</comment>
<feature type="binding site" evidence="12">
    <location>
        <position position="468"/>
    </location>
    <ligand>
        <name>Zn(2+)</name>
        <dbReference type="ChEBI" id="CHEBI:29105"/>
        <note>catalytic</note>
    </ligand>
</feature>
<dbReference type="EMBL" id="MHQV01000019">
    <property type="protein sequence ID" value="OHA10921.1"/>
    <property type="molecule type" value="Genomic_DNA"/>
</dbReference>
<dbReference type="NCBIfam" id="TIGR00418">
    <property type="entry name" value="thrS"/>
    <property type="match status" value="1"/>
</dbReference>
<evidence type="ECO:0000256" key="7">
    <source>
        <dbReference type="ARBA" id="ARBA00022840"/>
    </source>
</evidence>
<gene>
    <name evidence="12" type="primary">thrS</name>
    <name evidence="14" type="ORF">A3H71_03150</name>
</gene>
<evidence type="ECO:0000256" key="11">
    <source>
        <dbReference type="ARBA" id="ARBA00049515"/>
    </source>
</evidence>
<keyword evidence="7 12" id="KW-0067">ATP-binding</keyword>
<keyword evidence="6 12" id="KW-0862">Zinc</keyword>
<dbReference type="GO" id="GO:0006435">
    <property type="term" value="P:threonyl-tRNA aminoacylation"/>
    <property type="evidence" value="ECO:0007669"/>
    <property type="project" value="UniProtKB-UniRule"/>
</dbReference>
<dbReference type="GO" id="GO:0005737">
    <property type="term" value="C:cytoplasm"/>
    <property type="evidence" value="ECO:0007669"/>
    <property type="project" value="UniProtKB-SubCell"/>
</dbReference>
<organism evidence="14 15">
    <name type="scientific">Candidatus Sungbacteria bacterium RIFCSPLOWO2_02_FULL_48_13b</name>
    <dbReference type="NCBI Taxonomy" id="1802283"/>
    <lineage>
        <taxon>Bacteria</taxon>
        <taxon>Candidatus Sungiibacteriota</taxon>
    </lineage>
</organism>
<dbReference type="InterPro" id="IPR004154">
    <property type="entry name" value="Anticodon-bd"/>
</dbReference>
<comment type="subcellular location">
    <subcellularLocation>
        <location evidence="12">Cytoplasm</location>
    </subcellularLocation>
</comment>
<dbReference type="CDD" id="cd00771">
    <property type="entry name" value="ThrRS_core"/>
    <property type="match status" value="1"/>
</dbReference>
<keyword evidence="4 12" id="KW-0479">Metal-binding</keyword>
<dbReference type="PRINTS" id="PR01047">
    <property type="entry name" value="TRNASYNTHTHR"/>
</dbReference>
<dbReference type="Pfam" id="PF00587">
    <property type="entry name" value="tRNA-synt_2b"/>
    <property type="match status" value="1"/>
</dbReference>
<comment type="cofactor">
    <cofactor evidence="12">
        <name>Zn(2+)</name>
        <dbReference type="ChEBI" id="CHEBI:29105"/>
    </cofactor>
    <text evidence="12">Binds 1 zinc ion per subunit.</text>
</comment>
<dbReference type="PROSITE" id="PS50862">
    <property type="entry name" value="AA_TRNA_LIGASE_II"/>
    <property type="match status" value="1"/>
</dbReference>
<dbReference type="InterPro" id="IPR002320">
    <property type="entry name" value="Thr-tRNA-ligase_IIa"/>
</dbReference>
<feature type="binding site" evidence="12">
    <location>
        <position position="287"/>
    </location>
    <ligand>
        <name>Zn(2+)</name>
        <dbReference type="ChEBI" id="CHEBI:29105"/>
        <note>catalytic</note>
    </ligand>
</feature>
<evidence type="ECO:0000313" key="15">
    <source>
        <dbReference type="Proteomes" id="UP000179052"/>
    </source>
</evidence>
<evidence type="ECO:0000256" key="10">
    <source>
        <dbReference type="ARBA" id="ARBA00023146"/>
    </source>
</evidence>
<dbReference type="Gene3D" id="3.30.930.10">
    <property type="entry name" value="Bira Bifunctional Protein, Domain 2"/>
    <property type="match status" value="1"/>
</dbReference>
<dbReference type="Pfam" id="PF03129">
    <property type="entry name" value="HGTP_anticodon"/>
    <property type="match status" value="1"/>
</dbReference>
<name>A0A1G2LJD7_9BACT</name>
<dbReference type="CDD" id="cd00860">
    <property type="entry name" value="ThrRS_anticodon"/>
    <property type="match status" value="1"/>
</dbReference>
<dbReference type="InterPro" id="IPR047246">
    <property type="entry name" value="ThrRS_anticodon"/>
</dbReference>
<evidence type="ECO:0000256" key="8">
    <source>
        <dbReference type="ARBA" id="ARBA00022884"/>
    </source>
</evidence>
<dbReference type="InterPro" id="IPR006195">
    <property type="entry name" value="aa-tRNA-synth_II"/>
</dbReference>
<proteinExistence type="inferred from homology"/>
<dbReference type="SUPFAM" id="SSF52954">
    <property type="entry name" value="Class II aaRS ABD-related"/>
    <property type="match status" value="1"/>
</dbReference>
<evidence type="ECO:0000256" key="12">
    <source>
        <dbReference type="HAMAP-Rule" id="MF_00184"/>
    </source>
</evidence>
<dbReference type="PANTHER" id="PTHR11451">
    <property type="entry name" value="THREONINE-TRNA LIGASE"/>
    <property type="match status" value="1"/>
</dbReference>
<dbReference type="Gene3D" id="3.40.50.800">
    <property type="entry name" value="Anticodon-binding domain"/>
    <property type="match status" value="1"/>
</dbReference>
<evidence type="ECO:0000256" key="6">
    <source>
        <dbReference type="ARBA" id="ARBA00022833"/>
    </source>
</evidence>
<protein>
    <recommendedName>
        <fullName evidence="12">Threonine--tRNA ligase</fullName>
        <ecNumber evidence="12">6.1.1.3</ecNumber>
    </recommendedName>
    <alternativeName>
        <fullName evidence="12">Threonyl-tRNA synthetase</fullName>
        <shortName evidence="12">ThrRS</shortName>
    </alternativeName>
</protein>
<keyword evidence="5 12" id="KW-0547">Nucleotide-binding</keyword>
<comment type="caution">
    <text evidence="12">Lacks conserved residue(s) required for the propagation of feature annotation.</text>
</comment>
<evidence type="ECO:0000256" key="9">
    <source>
        <dbReference type="ARBA" id="ARBA00022917"/>
    </source>
</evidence>
<dbReference type="AlphaFoldDB" id="A0A1G2LJD7"/>
<evidence type="ECO:0000256" key="4">
    <source>
        <dbReference type="ARBA" id="ARBA00022723"/>
    </source>
</evidence>
<keyword evidence="9 12" id="KW-0648">Protein biosynthesis</keyword>
<dbReference type="Pfam" id="PF07973">
    <property type="entry name" value="tRNA_SAD"/>
    <property type="match status" value="1"/>
</dbReference>
<evidence type="ECO:0000256" key="5">
    <source>
        <dbReference type="ARBA" id="ARBA00022741"/>
    </source>
</evidence>
<dbReference type="InterPro" id="IPR018163">
    <property type="entry name" value="Thr/Ala-tRNA-synth_IIc_edit"/>
</dbReference>